<evidence type="ECO:0000313" key="2">
    <source>
        <dbReference type="EMBL" id="PPK36685.1"/>
    </source>
</evidence>
<keyword evidence="3" id="KW-1185">Reference proteome</keyword>
<protein>
    <submittedName>
        <fullName evidence="2">Uncharacterized protein</fullName>
    </submittedName>
</protein>
<accession>A0A2S6FH07</accession>
<dbReference type="Proteomes" id="UP000238541">
    <property type="component" value="Unassembled WGS sequence"/>
</dbReference>
<feature type="transmembrane region" description="Helical" evidence="1">
    <location>
        <begin position="26"/>
        <end position="52"/>
    </location>
</feature>
<dbReference type="EMBL" id="NIRS01000006">
    <property type="protein sequence ID" value="PPK36685.1"/>
    <property type="molecule type" value="Genomic_DNA"/>
</dbReference>
<proteinExistence type="predicted"/>
<keyword evidence="1" id="KW-0812">Transmembrane</keyword>
<gene>
    <name evidence="2" type="ORF">CD175_24070</name>
</gene>
<comment type="caution">
    <text evidence="2">The sequence shown here is derived from an EMBL/GenBank/DDBJ whole genome shotgun (WGS) entry which is preliminary data.</text>
</comment>
<organism evidence="2 3">
    <name type="scientific">Pseudomonas laurylsulfatiphila</name>
    <dbReference type="NCBI Taxonomy" id="2011015"/>
    <lineage>
        <taxon>Bacteria</taxon>
        <taxon>Pseudomonadati</taxon>
        <taxon>Pseudomonadota</taxon>
        <taxon>Gammaproteobacteria</taxon>
        <taxon>Pseudomonadales</taxon>
        <taxon>Pseudomonadaceae</taxon>
        <taxon>Pseudomonas</taxon>
    </lineage>
</organism>
<keyword evidence="1" id="KW-1133">Transmembrane helix</keyword>
<reference evidence="3" key="1">
    <citation type="submission" date="2017-06" db="EMBL/GenBank/DDBJ databases">
        <authorList>
            <person name="Furmanczyk E.M."/>
        </authorList>
    </citation>
    <scope>NUCLEOTIDE SEQUENCE [LARGE SCALE GENOMIC DNA]</scope>
    <source>
        <strain evidence="3">AP3_16</strain>
    </source>
</reference>
<dbReference type="AlphaFoldDB" id="A0A2S6FH07"/>
<evidence type="ECO:0000313" key="3">
    <source>
        <dbReference type="Proteomes" id="UP000238541"/>
    </source>
</evidence>
<sequence>MPSTLTAGGKDGKQSKKIERNTRERVFIEILLLQMVAMILFFARGSGGAQLVWGMAGRLSVPVKLPSRASSLPHWICVNTDTVGASLLAMASAALRNNQG</sequence>
<keyword evidence="1" id="KW-0472">Membrane</keyword>
<name>A0A2S6FH07_9PSED</name>
<evidence type="ECO:0000256" key="1">
    <source>
        <dbReference type="SAM" id="Phobius"/>
    </source>
</evidence>